<keyword evidence="6" id="KW-1185">Reference proteome</keyword>
<dbReference type="PANTHER" id="PTHR11709">
    <property type="entry name" value="MULTI-COPPER OXIDASE"/>
    <property type="match status" value="1"/>
</dbReference>
<dbReference type="PROSITE" id="PS51318">
    <property type="entry name" value="TAT"/>
    <property type="match status" value="1"/>
</dbReference>
<dbReference type="PANTHER" id="PTHR11709:SF2">
    <property type="entry name" value="MULTICOPPER OXIDASE LPR1"/>
    <property type="match status" value="1"/>
</dbReference>
<dbReference type="EMBL" id="PDVP01000001">
    <property type="protein sequence ID" value="PHP68489.1"/>
    <property type="molecule type" value="Genomic_DNA"/>
</dbReference>
<keyword evidence="1" id="KW-0479">Metal-binding</keyword>
<keyword evidence="2" id="KW-0560">Oxidoreductase</keyword>
<dbReference type="InterPro" id="IPR006311">
    <property type="entry name" value="TAT_signal"/>
</dbReference>
<evidence type="ECO:0000313" key="6">
    <source>
        <dbReference type="Proteomes" id="UP000221168"/>
    </source>
</evidence>
<dbReference type="RefSeq" id="WP_099302573.1">
    <property type="nucleotide sequence ID" value="NZ_PDVP01000001.1"/>
</dbReference>
<dbReference type="PROSITE" id="PS00080">
    <property type="entry name" value="MULTICOPPER_OXIDASE2"/>
    <property type="match status" value="1"/>
</dbReference>
<dbReference type="CDD" id="cd13861">
    <property type="entry name" value="CuRO_1_CumA_like"/>
    <property type="match status" value="1"/>
</dbReference>
<dbReference type="InterPro" id="IPR033138">
    <property type="entry name" value="Cu_oxidase_CS"/>
</dbReference>
<proteinExistence type="predicted"/>
<evidence type="ECO:0000256" key="2">
    <source>
        <dbReference type="ARBA" id="ARBA00023002"/>
    </source>
</evidence>
<dbReference type="Pfam" id="PF07732">
    <property type="entry name" value="Cu-oxidase_3"/>
    <property type="match status" value="1"/>
</dbReference>
<dbReference type="Proteomes" id="UP000221168">
    <property type="component" value="Unassembled WGS sequence"/>
</dbReference>
<dbReference type="AlphaFoldDB" id="A0A2G1QSN5"/>
<dbReference type="SUPFAM" id="SSF49503">
    <property type="entry name" value="Cupredoxins"/>
    <property type="match status" value="3"/>
</dbReference>
<dbReference type="PROSITE" id="PS00079">
    <property type="entry name" value="MULTICOPPER_OXIDASE1"/>
    <property type="match status" value="1"/>
</dbReference>
<organism evidence="5 6">
    <name type="scientific">Zhengella mangrovi</name>
    <dbReference type="NCBI Taxonomy" id="1982044"/>
    <lineage>
        <taxon>Bacteria</taxon>
        <taxon>Pseudomonadati</taxon>
        <taxon>Pseudomonadota</taxon>
        <taxon>Alphaproteobacteria</taxon>
        <taxon>Hyphomicrobiales</taxon>
        <taxon>Notoacmeibacteraceae</taxon>
        <taxon>Zhengella</taxon>
    </lineage>
</organism>
<evidence type="ECO:0000313" key="5">
    <source>
        <dbReference type="EMBL" id="PHP68489.1"/>
    </source>
</evidence>
<accession>A0A2G1QSN5</accession>
<dbReference type="InterPro" id="IPR002355">
    <property type="entry name" value="Cu_oxidase_Cu_BS"/>
</dbReference>
<evidence type="ECO:0000256" key="1">
    <source>
        <dbReference type="ARBA" id="ARBA00022723"/>
    </source>
</evidence>
<sequence>MRPDRRQFLGLAGSGLLSAALAPSLIRPARAADGVLELRAMRAEHRLAGPDQPPSHLWTYNGVSPGPEIRVRQGERVRVRLVNELEEPTSIHWHGIRIDNAMDGVAGLTQDAVPQGASFDYDFVVPDAGTYWYHAHNKSWNQVGRGLYGPLIVEEAEPVFGPGNDVTIVLDDWRLTPDGVLDDASFGSLMDWSHGGRLGNWPTVNGENRPAIALRKGEPSRLRLINVSNARILALDPSRFGAKVLAWDGQPLPQATTLGYAPLLLGPAQRVDLMVTPDEDFVLEEVSADEPFPLADFRVAGQGDMTPAPRPLPLNALAEPDLAKAKTVKVDMAGGAMGGAVSITYQGKVLEGEDYRRTRQVWAFNGVANRIDSPLFSVRRGETVIIETTNNTAFAHAMHTHGHHFRVIERSGAEVDDGKPWRDTFLIGPEQTTSIAFVADNPGKWLYHCHMLEHAAAGMTGWFEVTS</sequence>
<dbReference type="InterPro" id="IPR008972">
    <property type="entry name" value="Cupredoxin"/>
</dbReference>
<feature type="domain" description="Plastocyanin-like" evidence="4">
    <location>
        <begin position="52"/>
        <end position="156"/>
    </location>
</feature>
<gene>
    <name evidence="5" type="ORF">CSC94_00315</name>
</gene>
<name>A0A2G1QSN5_9HYPH</name>
<dbReference type="GO" id="GO:0030288">
    <property type="term" value="C:outer membrane-bounded periplasmic space"/>
    <property type="evidence" value="ECO:0007669"/>
    <property type="project" value="TreeGrafter"/>
</dbReference>
<dbReference type="GO" id="GO:0016491">
    <property type="term" value="F:oxidoreductase activity"/>
    <property type="evidence" value="ECO:0007669"/>
    <property type="project" value="UniProtKB-KW"/>
</dbReference>
<dbReference type="InterPro" id="IPR011706">
    <property type="entry name" value="Cu-oxidase_C"/>
</dbReference>
<evidence type="ECO:0000259" key="3">
    <source>
        <dbReference type="Pfam" id="PF07731"/>
    </source>
</evidence>
<reference evidence="5 6" key="1">
    <citation type="submission" date="2017-10" db="EMBL/GenBank/DDBJ databases">
        <title>Sedimentibacterium mangrovi gen. nov., sp. nov., a novel member of family Phyllobacteriacea isolated from mangrove sediment.</title>
        <authorList>
            <person name="Liao H."/>
            <person name="Tian Y."/>
        </authorList>
    </citation>
    <scope>NUCLEOTIDE SEQUENCE [LARGE SCALE GENOMIC DNA]</scope>
    <source>
        <strain evidence="5 6">X9-2-2</strain>
    </source>
</reference>
<dbReference type="InterPro" id="IPR045087">
    <property type="entry name" value="Cu-oxidase_fam"/>
</dbReference>
<dbReference type="Pfam" id="PF07731">
    <property type="entry name" value="Cu-oxidase_2"/>
    <property type="match status" value="1"/>
</dbReference>
<dbReference type="InterPro" id="IPR011707">
    <property type="entry name" value="Cu-oxidase-like_N"/>
</dbReference>
<protein>
    <submittedName>
        <fullName evidence="5">Copper oxidase</fullName>
    </submittedName>
</protein>
<dbReference type="GO" id="GO:0005507">
    <property type="term" value="F:copper ion binding"/>
    <property type="evidence" value="ECO:0007669"/>
    <property type="project" value="InterPro"/>
</dbReference>
<dbReference type="Gene3D" id="2.60.40.420">
    <property type="entry name" value="Cupredoxins - blue copper proteins"/>
    <property type="match status" value="3"/>
</dbReference>
<comment type="caution">
    <text evidence="5">The sequence shown here is derived from an EMBL/GenBank/DDBJ whole genome shotgun (WGS) entry which is preliminary data.</text>
</comment>
<feature type="domain" description="Plastocyanin-like" evidence="3">
    <location>
        <begin position="357"/>
        <end position="466"/>
    </location>
</feature>
<dbReference type="OrthoDB" id="9757546at2"/>
<evidence type="ECO:0000259" key="4">
    <source>
        <dbReference type="Pfam" id="PF07732"/>
    </source>
</evidence>